<sequence>MENIELTPQTPSYSNNTWELEGQSNEHIVAVAVFAYEVANIIQPGIEFRQHTNLKNSYYQYYEEVFPTIDDGWRDLYPSRVGKSYEKEFKAMASILGFAPRDLSARFDSGMSFQTTGSVATPQGRLVTFPNVLEHRLEPFELSDPTRPGHYRYIKLYLVDPQCTTSTA</sequence>
<feature type="domain" description="DUF4246" evidence="1">
    <location>
        <begin position="1"/>
        <end position="164"/>
    </location>
</feature>
<proteinExistence type="predicted"/>
<reference evidence="2 3" key="1">
    <citation type="submission" date="2016-10" db="EMBL/GenBank/DDBJ databases">
        <title>Genome sequence of the ascomycete fungus Penicillium subrubescens.</title>
        <authorList>
            <person name="De Vries R.P."/>
            <person name="Peng M."/>
            <person name="Dilokpimol A."/>
            <person name="Hilden K."/>
            <person name="Makela M.R."/>
            <person name="Grigoriev I."/>
            <person name="Riley R."/>
            <person name="Granchi Z."/>
        </authorList>
    </citation>
    <scope>NUCLEOTIDE SEQUENCE [LARGE SCALE GENOMIC DNA]</scope>
    <source>
        <strain evidence="2 3">CBS 132785</strain>
    </source>
</reference>
<dbReference type="STRING" id="1316194.A0A1Q5UQ21"/>
<dbReference type="Pfam" id="PF14033">
    <property type="entry name" value="DUF4246"/>
    <property type="match status" value="1"/>
</dbReference>
<accession>A0A1Q5UQ21</accession>
<gene>
    <name evidence="2" type="ORF">PENSUB_13918</name>
</gene>
<dbReference type="PANTHER" id="PTHR33119">
    <property type="entry name" value="IFI3P"/>
    <property type="match status" value="1"/>
</dbReference>
<keyword evidence="3" id="KW-1185">Reference proteome</keyword>
<evidence type="ECO:0000259" key="1">
    <source>
        <dbReference type="Pfam" id="PF14033"/>
    </source>
</evidence>
<dbReference type="PANTHER" id="PTHR33119:SF1">
    <property type="entry name" value="FE2OG DIOXYGENASE DOMAIN-CONTAINING PROTEIN"/>
    <property type="match status" value="1"/>
</dbReference>
<organism evidence="2 3">
    <name type="scientific">Penicillium subrubescens</name>
    <dbReference type="NCBI Taxonomy" id="1316194"/>
    <lineage>
        <taxon>Eukaryota</taxon>
        <taxon>Fungi</taxon>
        <taxon>Dikarya</taxon>
        <taxon>Ascomycota</taxon>
        <taxon>Pezizomycotina</taxon>
        <taxon>Eurotiomycetes</taxon>
        <taxon>Eurotiomycetidae</taxon>
        <taxon>Eurotiales</taxon>
        <taxon>Aspergillaceae</taxon>
        <taxon>Penicillium</taxon>
    </lineage>
</organism>
<evidence type="ECO:0000313" key="3">
    <source>
        <dbReference type="Proteomes" id="UP000186955"/>
    </source>
</evidence>
<dbReference type="AlphaFoldDB" id="A0A1Q5UQ21"/>
<dbReference type="EMBL" id="MNBE01000079">
    <property type="protein sequence ID" value="OKP14566.1"/>
    <property type="molecule type" value="Genomic_DNA"/>
</dbReference>
<dbReference type="OrthoDB" id="415532at2759"/>
<comment type="caution">
    <text evidence="2">The sequence shown here is derived from an EMBL/GenBank/DDBJ whole genome shotgun (WGS) entry which is preliminary data.</text>
</comment>
<dbReference type="InterPro" id="IPR025340">
    <property type="entry name" value="DUF4246"/>
</dbReference>
<dbReference type="InterPro" id="IPR049192">
    <property type="entry name" value="DUF4246_C"/>
</dbReference>
<evidence type="ECO:0000313" key="2">
    <source>
        <dbReference type="EMBL" id="OKP14566.1"/>
    </source>
</evidence>
<name>A0A1Q5UQ21_9EURO</name>
<protein>
    <recommendedName>
        <fullName evidence="1">DUF4246 domain-containing protein</fullName>
    </recommendedName>
</protein>
<dbReference type="Proteomes" id="UP000186955">
    <property type="component" value="Unassembled WGS sequence"/>
</dbReference>